<dbReference type="InterPro" id="IPR036929">
    <property type="entry name" value="DsbDN_sf"/>
</dbReference>
<keyword evidence="7 18" id="KW-0732">Signal</keyword>
<evidence type="ECO:0000313" key="20">
    <source>
        <dbReference type="EMBL" id="NKE67585.1"/>
    </source>
</evidence>
<evidence type="ECO:0000256" key="5">
    <source>
        <dbReference type="ARBA" id="ARBA00022519"/>
    </source>
</evidence>
<keyword evidence="8 18" id="KW-0201">Cytochrome c-type biogenesis</keyword>
<evidence type="ECO:0000256" key="7">
    <source>
        <dbReference type="ARBA" id="ARBA00022729"/>
    </source>
</evidence>
<dbReference type="Gene3D" id="3.40.30.10">
    <property type="entry name" value="Glutaredoxin"/>
    <property type="match status" value="1"/>
</dbReference>
<dbReference type="GO" id="GO:0017004">
    <property type="term" value="P:cytochrome complex assembly"/>
    <property type="evidence" value="ECO:0007669"/>
    <property type="project" value="UniProtKB-UniRule"/>
</dbReference>
<dbReference type="GO" id="GO:0045454">
    <property type="term" value="P:cell redox homeostasis"/>
    <property type="evidence" value="ECO:0007669"/>
    <property type="project" value="TreeGrafter"/>
</dbReference>
<evidence type="ECO:0000256" key="6">
    <source>
        <dbReference type="ARBA" id="ARBA00022692"/>
    </source>
</evidence>
<keyword evidence="12 18" id="KW-0520">NAD</keyword>
<dbReference type="InterPro" id="IPR003834">
    <property type="entry name" value="Cyt_c_assmbl_TM_dom"/>
</dbReference>
<evidence type="ECO:0000256" key="17">
    <source>
        <dbReference type="ARBA" id="ARBA00047804"/>
    </source>
</evidence>
<keyword evidence="15 18" id="KW-0676">Redox-active center</keyword>
<evidence type="ECO:0000256" key="9">
    <source>
        <dbReference type="ARBA" id="ARBA00022982"/>
    </source>
</evidence>
<dbReference type="GO" id="GO:0005886">
    <property type="term" value="C:plasma membrane"/>
    <property type="evidence" value="ECO:0007669"/>
    <property type="project" value="UniProtKB-SubCell"/>
</dbReference>
<dbReference type="InterPro" id="IPR017937">
    <property type="entry name" value="Thioredoxin_CS"/>
</dbReference>
<gene>
    <name evidence="18 20" type="primary">dsbD</name>
    <name evidence="20" type="ORF">RAMLITH_17315</name>
</gene>
<keyword evidence="21" id="KW-1185">Reference proteome</keyword>
<dbReference type="AlphaFoldDB" id="A0A7X6I7Q9"/>
<dbReference type="Pfam" id="PF13098">
    <property type="entry name" value="Thioredoxin_2"/>
    <property type="match status" value="1"/>
</dbReference>
<dbReference type="InterPro" id="IPR012336">
    <property type="entry name" value="Thioredoxin-like_fold"/>
</dbReference>
<dbReference type="Proteomes" id="UP000521868">
    <property type="component" value="Unassembled WGS sequence"/>
</dbReference>
<evidence type="ECO:0000256" key="11">
    <source>
        <dbReference type="ARBA" id="ARBA00023002"/>
    </source>
</evidence>
<keyword evidence="11 18" id="KW-0560">Oxidoreductase</keyword>
<feature type="domain" description="Thioredoxin" evidence="19">
    <location>
        <begin position="496"/>
        <end position="632"/>
    </location>
</feature>
<feature type="signal peptide" evidence="18">
    <location>
        <begin position="1"/>
        <end position="26"/>
    </location>
</feature>
<feature type="transmembrane region" description="Helical" evidence="18">
    <location>
        <begin position="342"/>
        <end position="371"/>
    </location>
</feature>
<comment type="catalytic activity">
    <reaction evidence="17 18">
        <text>[protein]-dithiol + NADP(+) = [protein]-disulfide + NADPH + H(+)</text>
        <dbReference type="Rhea" id="RHEA:18753"/>
        <dbReference type="Rhea" id="RHEA-COMP:10593"/>
        <dbReference type="Rhea" id="RHEA-COMP:10594"/>
        <dbReference type="ChEBI" id="CHEBI:15378"/>
        <dbReference type="ChEBI" id="CHEBI:29950"/>
        <dbReference type="ChEBI" id="CHEBI:50058"/>
        <dbReference type="ChEBI" id="CHEBI:57783"/>
        <dbReference type="ChEBI" id="CHEBI:58349"/>
        <dbReference type="EC" id="1.8.1.8"/>
    </reaction>
</comment>
<dbReference type="GO" id="GO:0047134">
    <property type="term" value="F:protein-disulfide reductase [NAD(P)H] activity"/>
    <property type="evidence" value="ECO:0007669"/>
    <property type="project" value="UniProtKB-UniRule"/>
</dbReference>
<dbReference type="Pfam" id="PF11412">
    <property type="entry name" value="DsbD_N"/>
    <property type="match status" value="1"/>
</dbReference>
<sequence precursor="true">MIISSHYRWRGLIALFLVVLAAAAQAQGFTPAPLEGPQRLAGSALDSIRAWFGAGTQPTLLEPDQAFQIQVRAADANTLVATLTPAPQYYLYRDRISFAMVQPPTIAISDVWLPPGKPKPDPTFGTVEVFHGPVEAVIALKHSGSGSDRDVHLRASYQGCNEPLGVCYPPTEKTVVVALSADASAMGTGRLAAAAAPSQGATAPDDLQVRELFTSGSTWAIIAAFFGFGLLLAFTPCMLPMIPILTGIIVGAERRASRRELLVLSSAYVLGMAITYAAAGVTAGLAGTLLSAYLQNPWVLGAFAAMFVLFALSMFGMYELQLPTALQSRLASAGTGLKGGRAAGVFGMGVLSAVIVGPCVAAPLAGALLYISQTRDVVLGGTALSAMAVGMGVPLLVVGATAGTLLPKAGPWMQGVKRVFGVTMLALAVYTISPVVPVSVQHLLWGSLLVILAMYLHAIDPLPADAAGHRRFVKGIGVLALGLGLALLVGGMSGNRDLLQPLAAVRTAEAMRGEELKFQQIRSLPELEQRIETAGGRPVMLDFWAEWCVSCLEMDRYTFSDPRVQAHLREVVLLRADVTANTAEHRALLRRFSLFGPPGIVFFDTDGKELPIRVIGYQPPAQFLKNLERLRRGPVSTTSTRASAT</sequence>
<dbReference type="PROSITE" id="PS51352">
    <property type="entry name" value="THIOREDOXIN_2"/>
    <property type="match status" value="1"/>
</dbReference>
<comment type="function">
    <text evidence="18">Required to facilitate the formation of correct disulfide bonds in some periplasmic proteins and for the assembly of the periplasmic c-type cytochromes. Acts by transferring electrons from cytoplasmic thioredoxin to the periplasm. This transfer involves a cascade of disulfide bond formation and reduction steps.</text>
</comment>
<name>A0A7X6I7Q9_9BURK</name>
<evidence type="ECO:0000256" key="10">
    <source>
        <dbReference type="ARBA" id="ARBA00022989"/>
    </source>
</evidence>
<dbReference type="InterPro" id="IPR036249">
    <property type="entry name" value="Thioredoxin-like_sf"/>
</dbReference>
<evidence type="ECO:0000256" key="13">
    <source>
        <dbReference type="ARBA" id="ARBA00023136"/>
    </source>
</evidence>
<keyword evidence="3 18" id="KW-0813">Transport</keyword>
<dbReference type="PROSITE" id="PS00194">
    <property type="entry name" value="THIOREDOXIN_1"/>
    <property type="match status" value="1"/>
</dbReference>
<evidence type="ECO:0000256" key="8">
    <source>
        <dbReference type="ARBA" id="ARBA00022748"/>
    </source>
</evidence>
<dbReference type="SUPFAM" id="SSF52833">
    <property type="entry name" value="Thioredoxin-like"/>
    <property type="match status" value="1"/>
</dbReference>
<feature type="transmembrane region" description="Helical" evidence="18">
    <location>
        <begin position="298"/>
        <end position="321"/>
    </location>
</feature>
<dbReference type="EC" id="1.8.1.8" evidence="18"/>
<dbReference type="InterPro" id="IPR022910">
    <property type="entry name" value="Thiol_diS_interchange_DbsD"/>
</dbReference>
<comment type="caution">
    <text evidence="20">The sequence shown here is derived from an EMBL/GenBank/DDBJ whole genome shotgun (WGS) entry which is preliminary data.</text>
</comment>
<dbReference type="InterPro" id="IPR028250">
    <property type="entry name" value="DsbDN"/>
</dbReference>
<feature type="disulfide bond" description="Redox-active" evidence="18">
    <location>
        <begin position="548"/>
        <end position="551"/>
    </location>
</feature>
<keyword evidence="10 18" id="KW-1133">Transmembrane helix</keyword>
<evidence type="ECO:0000259" key="19">
    <source>
        <dbReference type="PROSITE" id="PS51352"/>
    </source>
</evidence>
<dbReference type="PANTHER" id="PTHR32234:SF0">
    <property type="entry name" value="THIOL:DISULFIDE INTERCHANGE PROTEIN DSBD"/>
    <property type="match status" value="1"/>
</dbReference>
<feature type="transmembrane region" description="Helical" evidence="18">
    <location>
        <begin position="442"/>
        <end position="460"/>
    </location>
</feature>
<evidence type="ECO:0000256" key="14">
    <source>
        <dbReference type="ARBA" id="ARBA00023157"/>
    </source>
</evidence>
<comment type="caution">
    <text evidence="18">Lacks conserved residue(s) required for the propagation of feature annotation.</text>
</comment>
<dbReference type="InterPro" id="IPR035671">
    <property type="entry name" value="DsbD_gamma"/>
</dbReference>
<evidence type="ECO:0000256" key="12">
    <source>
        <dbReference type="ARBA" id="ARBA00023027"/>
    </source>
</evidence>
<dbReference type="InterPro" id="IPR013766">
    <property type="entry name" value="Thioredoxin_domain"/>
</dbReference>
<keyword evidence="13 18" id="KW-0472">Membrane</keyword>
<dbReference type="HAMAP" id="MF_00399">
    <property type="entry name" value="DbsD"/>
    <property type="match status" value="1"/>
</dbReference>
<dbReference type="RefSeq" id="WP_168108698.1">
    <property type="nucleotide sequence ID" value="NZ_VTOX01000006.1"/>
</dbReference>
<protein>
    <recommendedName>
        <fullName evidence="18">Thiol:disulfide interchange protein DsbD</fullName>
        <ecNumber evidence="18">1.8.1.8</ecNumber>
    </recommendedName>
    <alternativeName>
        <fullName evidence="18">Protein-disulfide reductase</fullName>
        <shortName evidence="18">Disulfide reductase</shortName>
    </alternativeName>
</protein>
<keyword evidence="14 18" id="KW-1015">Disulfide bond</keyword>
<dbReference type="NCBIfam" id="NF001419">
    <property type="entry name" value="PRK00293.1"/>
    <property type="match status" value="1"/>
</dbReference>
<reference evidence="20 21" key="1">
    <citation type="journal article" date="2020" name="Nature">
        <title>Bacterial chemolithoautotrophy via manganese oxidation.</title>
        <authorList>
            <person name="Yu H."/>
            <person name="Leadbetter J.R."/>
        </authorList>
    </citation>
    <scope>NUCLEOTIDE SEQUENCE [LARGE SCALE GENOMIC DNA]</scope>
    <source>
        <strain evidence="20 21">RBP-1</strain>
    </source>
</reference>
<accession>A0A7X6I7Q9</accession>
<dbReference type="EMBL" id="VTOX01000006">
    <property type="protein sequence ID" value="NKE67585.1"/>
    <property type="molecule type" value="Genomic_DNA"/>
</dbReference>
<dbReference type="PANTHER" id="PTHR32234">
    <property type="entry name" value="THIOL:DISULFIDE INTERCHANGE PROTEIN DSBD"/>
    <property type="match status" value="1"/>
</dbReference>
<feature type="disulfide bond" description="Redox-active" evidence="18">
    <location>
        <begin position="237"/>
        <end position="359"/>
    </location>
</feature>
<proteinExistence type="inferred from homology"/>
<evidence type="ECO:0000256" key="2">
    <source>
        <dbReference type="ARBA" id="ARBA00007241"/>
    </source>
</evidence>
<evidence type="ECO:0000256" key="1">
    <source>
        <dbReference type="ARBA" id="ARBA00004429"/>
    </source>
</evidence>
<evidence type="ECO:0000256" key="16">
    <source>
        <dbReference type="ARBA" id="ARBA00047388"/>
    </source>
</evidence>
<feature type="transmembrane region" description="Helical" evidence="18">
    <location>
        <begin position="383"/>
        <end position="406"/>
    </location>
</feature>
<keyword evidence="9 18" id="KW-0249">Electron transport</keyword>
<keyword evidence="4 18" id="KW-1003">Cell membrane</keyword>
<feature type="transmembrane region" description="Helical" evidence="18">
    <location>
        <begin position="472"/>
        <end position="492"/>
    </location>
</feature>
<comment type="subcellular location">
    <subcellularLocation>
        <location evidence="1 18">Cell inner membrane</location>
        <topology evidence="1 18">Multi-pass membrane protein</topology>
    </subcellularLocation>
</comment>
<dbReference type="Gene3D" id="2.60.40.1250">
    <property type="entry name" value="Thiol:disulfide interchange protein DsbD, N-terminal domain"/>
    <property type="match status" value="1"/>
</dbReference>
<dbReference type="Pfam" id="PF02683">
    <property type="entry name" value="DsbD_TM"/>
    <property type="match status" value="1"/>
</dbReference>
<evidence type="ECO:0000313" key="21">
    <source>
        <dbReference type="Proteomes" id="UP000521868"/>
    </source>
</evidence>
<feature type="chain" id="PRO_5031655842" description="Thiol:disulfide interchange protein DsbD" evidence="18">
    <location>
        <begin position="27"/>
        <end position="645"/>
    </location>
</feature>
<dbReference type="GO" id="GO:0009055">
    <property type="term" value="F:electron transfer activity"/>
    <property type="evidence" value="ECO:0007669"/>
    <property type="project" value="UniProtKB-UniRule"/>
</dbReference>
<feature type="transmembrane region" description="Helical" evidence="18">
    <location>
        <begin position="418"/>
        <end position="436"/>
    </location>
</feature>
<feature type="transmembrane region" description="Helical" evidence="18">
    <location>
        <begin position="219"/>
        <end position="249"/>
    </location>
</feature>
<keyword evidence="6 18" id="KW-0812">Transmembrane</keyword>
<keyword evidence="5 18" id="KW-0997">Cell inner membrane</keyword>
<dbReference type="SUPFAM" id="SSF74863">
    <property type="entry name" value="Thiol:disulfide interchange protein DsbD, N-terminal domain (DsbD-alpha)"/>
    <property type="match status" value="1"/>
</dbReference>
<comment type="catalytic activity">
    <reaction evidence="16 18">
        <text>[protein]-dithiol + NAD(+) = [protein]-disulfide + NADH + H(+)</text>
        <dbReference type="Rhea" id="RHEA:18749"/>
        <dbReference type="Rhea" id="RHEA-COMP:10593"/>
        <dbReference type="Rhea" id="RHEA-COMP:10594"/>
        <dbReference type="ChEBI" id="CHEBI:15378"/>
        <dbReference type="ChEBI" id="CHEBI:29950"/>
        <dbReference type="ChEBI" id="CHEBI:50058"/>
        <dbReference type="ChEBI" id="CHEBI:57540"/>
        <dbReference type="ChEBI" id="CHEBI:57945"/>
        <dbReference type="EC" id="1.8.1.8"/>
    </reaction>
</comment>
<evidence type="ECO:0000256" key="15">
    <source>
        <dbReference type="ARBA" id="ARBA00023284"/>
    </source>
</evidence>
<feature type="transmembrane region" description="Helical" evidence="18">
    <location>
        <begin position="261"/>
        <end position="286"/>
    </location>
</feature>
<organism evidence="20 21">
    <name type="scientific">Ramlibacter lithotrophicus</name>
    <dbReference type="NCBI Taxonomy" id="2606681"/>
    <lineage>
        <taxon>Bacteria</taxon>
        <taxon>Pseudomonadati</taxon>
        <taxon>Pseudomonadota</taxon>
        <taxon>Betaproteobacteria</taxon>
        <taxon>Burkholderiales</taxon>
        <taxon>Comamonadaceae</taxon>
        <taxon>Ramlibacter</taxon>
    </lineage>
</organism>
<evidence type="ECO:0000256" key="4">
    <source>
        <dbReference type="ARBA" id="ARBA00022475"/>
    </source>
</evidence>
<evidence type="ECO:0000256" key="3">
    <source>
        <dbReference type="ARBA" id="ARBA00022448"/>
    </source>
</evidence>
<evidence type="ECO:0000256" key="18">
    <source>
        <dbReference type="HAMAP-Rule" id="MF_00399"/>
    </source>
</evidence>
<comment type="similarity">
    <text evidence="2 18">Belongs to the thioredoxin family. DsbD subfamily.</text>
</comment>
<dbReference type="CDD" id="cd02953">
    <property type="entry name" value="DsbDgamma"/>
    <property type="match status" value="1"/>
</dbReference>